<dbReference type="GO" id="GO:0005524">
    <property type="term" value="F:ATP binding"/>
    <property type="evidence" value="ECO:0007669"/>
    <property type="project" value="UniProtKB-KW"/>
</dbReference>
<organism evidence="10 11">
    <name type="scientific">Flavobacterium cutihirudinis</name>
    <dbReference type="NCBI Taxonomy" id="1265740"/>
    <lineage>
        <taxon>Bacteria</taxon>
        <taxon>Pseudomonadati</taxon>
        <taxon>Bacteroidota</taxon>
        <taxon>Flavobacteriia</taxon>
        <taxon>Flavobacteriales</taxon>
        <taxon>Flavobacteriaceae</taxon>
        <taxon>Flavobacterium</taxon>
    </lineage>
</organism>
<accession>A0A3D9G104</accession>
<evidence type="ECO:0000256" key="4">
    <source>
        <dbReference type="ARBA" id="ARBA00022679"/>
    </source>
</evidence>
<dbReference type="Pfam" id="PF07568">
    <property type="entry name" value="HisKA_2"/>
    <property type="match status" value="1"/>
</dbReference>
<protein>
    <recommendedName>
        <fullName evidence="2">histidine kinase</fullName>
        <ecNumber evidence="2">2.7.13.3</ecNumber>
    </recommendedName>
</protein>
<feature type="transmembrane region" description="Helical" evidence="8">
    <location>
        <begin position="280"/>
        <end position="300"/>
    </location>
</feature>
<dbReference type="InterPro" id="IPR036890">
    <property type="entry name" value="HATPase_C_sf"/>
</dbReference>
<gene>
    <name evidence="10" type="ORF">BD847_0835</name>
</gene>
<keyword evidence="5" id="KW-0547">Nucleotide-binding</keyword>
<name>A0A3D9G104_9FLAO</name>
<dbReference type="Gene3D" id="1.25.40.10">
    <property type="entry name" value="Tetratricopeptide repeat domain"/>
    <property type="match status" value="1"/>
</dbReference>
<comment type="catalytic activity">
    <reaction evidence="1">
        <text>ATP + protein L-histidine = ADP + protein N-phospho-L-histidine.</text>
        <dbReference type="EC" id="2.7.13.3"/>
    </reaction>
</comment>
<evidence type="ECO:0000256" key="5">
    <source>
        <dbReference type="ARBA" id="ARBA00022741"/>
    </source>
</evidence>
<dbReference type="PANTHER" id="PTHR41523">
    <property type="entry name" value="TWO-COMPONENT SYSTEM SENSOR PROTEIN"/>
    <property type="match status" value="1"/>
</dbReference>
<dbReference type="InterPro" id="IPR011495">
    <property type="entry name" value="Sig_transdc_His_kin_sub2_dim/P"/>
</dbReference>
<evidence type="ECO:0000256" key="3">
    <source>
        <dbReference type="ARBA" id="ARBA00022553"/>
    </source>
</evidence>
<evidence type="ECO:0000256" key="8">
    <source>
        <dbReference type="SAM" id="Phobius"/>
    </source>
</evidence>
<comment type="caution">
    <text evidence="10">The sequence shown here is derived from an EMBL/GenBank/DDBJ whole genome shotgun (WGS) entry which is preliminary data.</text>
</comment>
<dbReference type="OrthoDB" id="9767435at2"/>
<keyword evidence="3" id="KW-0597">Phosphoprotein</keyword>
<evidence type="ECO:0000256" key="7">
    <source>
        <dbReference type="ARBA" id="ARBA00022840"/>
    </source>
</evidence>
<dbReference type="Pfam" id="PF02518">
    <property type="entry name" value="HATPase_c"/>
    <property type="match status" value="1"/>
</dbReference>
<dbReference type="EMBL" id="QRDQ01000007">
    <property type="protein sequence ID" value="RED26908.1"/>
    <property type="molecule type" value="Genomic_DNA"/>
</dbReference>
<dbReference type="AlphaFoldDB" id="A0A3D9G104"/>
<evidence type="ECO:0000256" key="1">
    <source>
        <dbReference type="ARBA" id="ARBA00000085"/>
    </source>
</evidence>
<keyword evidence="4" id="KW-0808">Transferase</keyword>
<dbReference type="Gene3D" id="3.30.565.10">
    <property type="entry name" value="Histidine kinase-like ATPase, C-terminal domain"/>
    <property type="match status" value="1"/>
</dbReference>
<feature type="domain" description="Histidine kinase/HSP90-like ATPase" evidence="9">
    <location>
        <begin position="435"/>
        <end position="533"/>
    </location>
</feature>
<proteinExistence type="predicted"/>
<keyword evidence="8" id="KW-0812">Transmembrane</keyword>
<evidence type="ECO:0000256" key="2">
    <source>
        <dbReference type="ARBA" id="ARBA00012438"/>
    </source>
</evidence>
<sequence>MRSNQYRIVLFLLVLWFTIGDANALTFLKNENQTELAEKNVSVLGNNLDQEAAYSELQVKIAEKLLSRLPENIDKIKVLLKVSDWYEASYNSPNTLEKAFQYAEYALRISQSLNSNIYVGKCYLQLSMVQELRNNNLMLEFNAKKAIEALAKTNQTNDLAESWVMIWSAKMRTLAPMAERFPPIFKAAELFEKAGNNKRSGDCYREISELYFSISDFNHSLHFLKKAIFFYKAAHLKESDIYPISSRLNIIYEAEKRNRDIIKLKNKTLLQQSKLENEVFLRNSMITFVLLLLIILGLLYKSYRFKKKTNKVLETQQDEINKKNTTLENLVVEKEWLLREIHHRVKNNLHMVVGLLASQVEFLKNEEAVQAINNSQNRIQAMSLIHQKLYQSENLSIIDMPSYIFELTEYLKDSFEIRNTIRFILDIDSFNLPLSHSIPIGLIFNEAVTNAIKYAFPDQKNGIITISLKAEENNKYILIIRDNGIGLPPDFDPYNNPSLGIKLMHGLSADIDGKFLITNANGTKITLEFIFNENNSH</sequence>
<evidence type="ECO:0000259" key="9">
    <source>
        <dbReference type="SMART" id="SM00387"/>
    </source>
</evidence>
<evidence type="ECO:0000313" key="10">
    <source>
        <dbReference type="EMBL" id="RED26908.1"/>
    </source>
</evidence>
<dbReference type="RefSeq" id="WP_115886977.1">
    <property type="nucleotide sequence ID" value="NZ_QRDQ01000007.1"/>
</dbReference>
<dbReference type="SMART" id="SM00387">
    <property type="entry name" value="HATPase_c"/>
    <property type="match status" value="1"/>
</dbReference>
<evidence type="ECO:0000313" key="11">
    <source>
        <dbReference type="Proteomes" id="UP000257004"/>
    </source>
</evidence>
<keyword evidence="8" id="KW-0472">Membrane</keyword>
<dbReference type="EC" id="2.7.13.3" evidence="2"/>
<dbReference type="Gene3D" id="3.30.450.20">
    <property type="entry name" value="PAS domain"/>
    <property type="match status" value="1"/>
</dbReference>
<dbReference type="InterPro" id="IPR003594">
    <property type="entry name" value="HATPase_dom"/>
</dbReference>
<dbReference type="Proteomes" id="UP000257004">
    <property type="component" value="Unassembled WGS sequence"/>
</dbReference>
<keyword evidence="7" id="KW-0067">ATP-binding</keyword>
<keyword evidence="6 10" id="KW-0418">Kinase</keyword>
<evidence type="ECO:0000256" key="6">
    <source>
        <dbReference type="ARBA" id="ARBA00022777"/>
    </source>
</evidence>
<reference evidence="10 11" key="1">
    <citation type="submission" date="2018-07" db="EMBL/GenBank/DDBJ databases">
        <title>Genomic Encyclopedia of Archaeal and Bacterial Type Strains, Phase II (KMG-II): from individual species to whole genera.</title>
        <authorList>
            <person name="Goeker M."/>
        </authorList>
    </citation>
    <scope>NUCLEOTIDE SEQUENCE [LARGE SCALE GENOMIC DNA]</scope>
    <source>
        <strain evidence="10 11">DSM 25795</strain>
    </source>
</reference>
<keyword evidence="11" id="KW-1185">Reference proteome</keyword>
<dbReference type="InterPro" id="IPR011990">
    <property type="entry name" value="TPR-like_helical_dom_sf"/>
</dbReference>
<dbReference type="SUPFAM" id="SSF55874">
    <property type="entry name" value="ATPase domain of HSP90 chaperone/DNA topoisomerase II/histidine kinase"/>
    <property type="match status" value="1"/>
</dbReference>
<dbReference type="PANTHER" id="PTHR41523:SF8">
    <property type="entry name" value="ETHYLENE RESPONSE SENSOR PROTEIN"/>
    <property type="match status" value="1"/>
</dbReference>
<dbReference type="GO" id="GO:0004673">
    <property type="term" value="F:protein histidine kinase activity"/>
    <property type="evidence" value="ECO:0007669"/>
    <property type="project" value="UniProtKB-EC"/>
</dbReference>
<keyword evidence="8" id="KW-1133">Transmembrane helix</keyword>